<name>A0ABY9EDF3_9GAMM</name>
<gene>
    <name evidence="1" type="ORF">M8T91_06425</name>
</gene>
<protein>
    <recommendedName>
        <fullName evidence="3">DUF4426 domain-containing protein</fullName>
    </recommendedName>
</protein>
<dbReference type="Proteomes" id="UP001321520">
    <property type="component" value="Chromosome"/>
</dbReference>
<dbReference type="EMBL" id="CP098023">
    <property type="protein sequence ID" value="WKD51053.1"/>
    <property type="molecule type" value="Genomic_DNA"/>
</dbReference>
<proteinExistence type="predicted"/>
<evidence type="ECO:0000313" key="1">
    <source>
        <dbReference type="EMBL" id="WKD51053.1"/>
    </source>
</evidence>
<evidence type="ECO:0008006" key="3">
    <source>
        <dbReference type="Google" id="ProtNLM"/>
    </source>
</evidence>
<reference evidence="1 2" key="1">
    <citation type="submission" date="2022-05" db="EMBL/GenBank/DDBJ databases">
        <title>Microbulbifer sp. nov., isolated from sponge.</title>
        <authorList>
            <person name="Gao L."/>
        </authorList>
    </citation>
    <scope>NUCLEOTIDE SEQUENCE [LARGE SCALE GENOMIC DNA]</scope>
    <source>
        <strain evidence="1 2">MI-G</strain>
    </source>
</reference>
<dbReference type="RefSeq" id="WP_301417956.1">
    <property type="nucleotide sequence ID" value="NZ_CP098023.1"/>
</dbReference>
<keyword evidence="2" id="KW-1185">Reference proteome</keyword>
<sequence>MTGVMGSILYSFILFFIFFCHSAQSSEMACVKLEDIGVKLSILEKNKNEYEVSFEIREKKMSYATLLAVYASYVDSDIQMLRYPIYLEDSRVNEFSSYQMNLHKNALGKIKIDFIYFPKESAKPSLGFVSYTSYIQILEKNKNICIKH</sequence>
<organism evidence="1 2">
    <name type="scientific">Microbulbifer spongiae</name>
    <dbReference type="NCBI Taxonomy" id="2944933"/>
    <lineage>
        <taxon>Bacteria</taxon>
        <taxon>Pseudomonadati</taxon>
        <taxon>Pseudomonadota</taxon>
        <taxon>Gammaproteobacteria</taxon>
        <taxon>Cellvibrionales</taxon>
        <taxon>Microbulbiferaceae</taxon>
        <taxon>Microbulbifer</taxon>
    </lineage>
</organism>
<accession>A0ABY9EDF3</accession>
<evidence type="ECO:0000313" key="2">
    <source>
        <dbReference type="Proteomes" id="UP001321520"/>
    </source>
</evidence>